<evidence type="ECO:0000256" key="2">
    <source>
        <dbReference type="ARBA" id="ARBA00023015"/>
    </source>
</evidence>
<keyword evidence="2" id="KW-0805">Transcription regulation</keyword>
<name>A0A7G5XHL8_9BACT</name>
<sequence length="169" mass="19971">MMEVKNWYAVYTKPRWEKKICAQLERKGLAYYCPMNKVRKKWSDRYKVIEEPLFKSYVFVCVSEEEKTRVRLTDGVVNFLYWNGKPAIIKEQEIEVIRKFLNEYTDVQARPVQLESGQKVRVKTGLMMDTEGIVIKVLNNRAYVLLESLGYELTAQFEKSNLEPVVDSR</sequence>
<protein>
    <submittedName>
        <fullName evidence="5">UpxY family transcription antiterminator</fullName>
    </submittedName>
</protein>
<dbReference type="SUPFAM" id="SSF50104">
    <property type="entry name" value="Translation proteins SH3-like domain"/>
    <property type="match status" value="1"/>
</dbReference>
<gene>
    <name evidence="5" type="ORF">H4075_01910</name>
</gene>
<dbReference type="EMBL" id="CP060007">
    <property type="protein sequence ID" value="QNA44971.1"/>
    <property type="molecule type" value="Genomic_DNA"/>
</dbReference>
<evidence type="ECO:0000313" key="6">
    <source>
        <dbReference type="Proteomes" id="UP000515344"/>
    </source>
</evidence>
<dbReference type="CDD" id="cd09895">
    <property type="entry name" value="NGN_SP_UpxY"/>
    <property type="match status" value="1"/>
</dbReference>
<dbReference type="NCBIfam" id="NF033644">
    <property type="entry name" value="antiterm_UpxY"/>
    <property type="match status" value="1"/>
</dbReference>
<keyword evidence="6" id="KW-1185">Reference proteome</keyword>
<organism evidence="5 6">
    <name type="scientific">Lacibacter sediminis</name>
    <dbReference type="NCBI Taxonomy" id="2760713"/>
    <lineage>
        <taxon>Bacteria</taxon>
        <taxon>Pseudomonadati</taxon>
        <taxon>Bacteroidota</taxon>
        <taxon>Chitinophagia</taxon>
        <taxon>Chitinophagales</taxon>
        <taxon>Chitinophagaceae</taxon>
        <taxon>Lacibacter</taxon>
    </lineage>
</organism>
<dbReference type="Proteomes" id="UP000515344">
    <property type="component" value="Chromosome"/>
</dbReference>
<dbReference type="PANTHER" id="PTHR30265:SF4">
    <property type="entry name" value="KOW MOTIF FAMILY PROTEIN, EXPRESSED"/>
    <property type="match status" value="1"/>
</dbReference>
<dbReference type="SMART" id="SM00738">
    <property type="entry name" value="NGN"/>
    <property type="match status" value="1"/>
</dbReference>
<dbReference type="Gene3D" id="3.30.70.940">
    <property type="entry name" value="NusG, N-terminal domain"/>
    <property type="match status" value="1"/>
</dbReference>
<accession>A0A7G5XHL8</accession>
<keyword evidence="3" id="KW-0804">Transcription</keyword>
<reference evidence="6" key="1">
    <citation type="submission" date="2020-08" db="EMBL/GenBank/DDBJ databases">
        <title>Lacibacter sp. S13-6-6 genome sequencing.</title>
        <authorList>
            <person name="Jin L."/>
        </authorList>
    </citation>
    <scope>NUCLEOTIDE SEQUENCE [LARGE SCALE GENOMIC DNA]</scope>
    <source>
        <strain evidence="6">S13-6-6</strain>
    </source>
</reference>
<evidence type="ECO:0000256" key="1">
    <source>
        <dbReference type="ARBA" id="ARBA00022814"/>
    </source>
</evidence>
<dbReference type="InterPro" id="IPR043425">
    <property type="entry name" value="NusG-like"/>
</dbReference>
<dbReference type="PANTHER" id="PTHR30265">
    <property type="entry name" value="RHO-INTERACTING TRANSCRIPTION TERMINATION FACTOR NUSG"/>
    <property type="match status" value="1"/>
</dbReference>
<dbReference type="InterPro" id="IPR006645">
    <property type="entry name" value="NGN-like_dom"/>
</dbReference>
<evidence type="ECO:0000259" key="4">
    <source>
        <dbReference type="SMART" id="SM00738"/>
    </source>
</evidence>
<dbReference type="SUPFAM" id="SSF82679">
    <property type="entry name" value="N-utilization substance G protein NusG, N-terminal domain"/>
    <property type="match status" value="1"/>
</dbReference>
<dbReference type="Pfam" id="PF02357">
    <property type="entry name" value="NusG"/>
    <property type="match status" value="1"/>
</dbReference>
<dbReference type="KEGG" id="lacs:H4075_01910"/>
<dbReference type="AlphaFoldDB" id="A0A7G5XHL8"/>
<evidence type="ECO:0000256" key="3">
    <source>
        <dbReference type="ARBA" id="ARBA00023163"/>
    </source>
</evidence>
<dbReference type="InterPro" id="IPR036735">
    <property type="entry name" value="NGN_dom_sf"/>
</dbReference>
<dbReference type="GO" id="GO:0006354">
    <property type="term" value="P:DNA-templated transcription elongation"/>
    <property type="evidence" value="ECO:0007669"/>
    <property type="project" value="InterPro"/>
</dbReference>
<feature type="domain" description="NusG-like N-terminal" evidence="4">
    <location>
        <begin position="4"/>
        <end position="101"/>
    </location>
</feature>
<evidence type="ECO:0000313" key="5">
    <source>
        <dbReference type="EMBL" id="QNA44971.1"/>
    </source>
</evidence>
<keyword evidence="1" id="KW-0889">Transcription antitermination</keyword>
<proteinExistence type="predicted"/>
<dbReference type="GO" id="GO:0031564">
    <property type="term" value="P:transcription antitermination"/>
    <property type="evidence" value="ECO:0007669"/>
    <property type="project" value="UniProtKB-KW"/>
</dbReference>
<dbReference type="RefSeq" id="WP_182803619.1">
    <property type="nucleotide sequence ID" value="NZ_CP060007.1"/>
</dbReference>
<dbReference type="InterPro" id="IPR008991">
    <property type="entry name" value="Translation_prot_SH3-like_sf"/>
</dbReference>